<reference evidence="1 2" key="1">
    <citation type="submission" date="2012-05" db="EMBL/GenBank/DDBJ databases">
        <title>Genome sequence of Nitritalea halalkaliphila LW7.</title>
        <authorList>
            <person name="Jangir P.K."/>
            <person name="Singh A."/>
            <person name="Shivaji S."/>
            <person name="Sharma R."/>
        </authorList>
    </citation>
    <scope>NUCLEOTIDE SEQUENCE [LARGE SCALE GENOMIC DNA]</scope>
    <source>
        <strain evidence="1 2">LW7</strain>
    </source>
</reference>
<evidence type="ECO:0000313" key="2">
    <source>
        <dbReference type="Proteomes" id="UP000005551"/>
    </source>
</evidence>
<keyword evidence="2" id="KW-1185">Reference proteome</keyword>
<proteinExistence type="predicted"/>
<name>I5BUU8_9BACT</name>
<organism evidence="1 2">
    <name type="scientific">Nitritalea halalkaliphila LW7</name>
    <dbReference type="NCBI Taxonomy" id="1189621"/>
    <lineage>
        <taxon>Bacteria</taxon>
        <taxon>Pseudomonadati</taxon>
        <taxon>Bacteroidota</taxon>
        <taxon>Cytophagia</taxon>
        <taxon>Cytophagales</taxon>
        <taxon>Cyclobacteriaceae</taxon>
        <taxon>Nitritalea</taxon>
    </lineage>
</organism>
<protein>
    <recommendedName>
        <fullName evidence="3">Outer membrane protein beta-barrel domain-containing protein</fullName>
    </recommendedName>
</protein>
<gene>
    <name evidence="1" type="ORF">A3SI_18096</name>
</gene>
<dbReference type="EMBL" id="AJYA01000062">
    <property type="protein sequence ID" value="EIM73350.1"/>
    <property type="molecule type" value="Genomic_DNA"/>
</dbReference>
<dbReference type="Proteomes" id="UP000005551">
    <property type="component" value="Unassembled WGS sequence"/>
</dbReference>
<comment type="caution">
    <text evidence="1">The sequence shown here is derived from an EMBL/GenBank/DDBJ whole genome shotgun (WGS) entry which is preliminary data.</text>
</comment>
<evidence type="ECO:0008006" key="3">
    <source>
        <dbReference type="Google" id="ProtNLM"/>
    </source>
</evidence>
<accession>I5BUU8</accession>
<dbReference type="OrthoDB" id="835804at2"/>
<evidence type="ECO:0000313" key="1">
    <source>
        <dbReference type="EMBL" id="EIM73350.1"/>
    </source>
</evidence>
<sequence length="106" mass="11833">MIGYYGIDGGLGLTRFSASSEAAINQGFESVENDVRAISVHANGFLGLRYHFSPQFSLSAETSLRARYRNEHIEQIFGDFPAEEISTNSFSLATRPLHALRFAFHF</sequence>
<dbReference type="RefSeq" id="WP_009057150.1">
    <property type="nucleotide sequence ID" value="NZ_AJYA01000062.1"/>
</dbReference>
<dbReference type="AlphaFoldDB" id="I5BUU8"/>